<evidence type="ECO:0000256" key="1">
    <source>
        <dbReference type="ARBA" id="ARBA00004604"/>
    </source>
</evidence>
<dbReference type="OrthoDB" id="277439at2759"/>
<evidence type="ECO:0000256" key="2">
    <source>
        <dbReference type="ARBA" id="ARBA00022553"/>
    </source>
</evidence>
<feature type="region of interest" description="Disordered" evidence="4">
    <location>
        <begin position="632"/>
        <end position="712"/>
    </location>
</feature>
<dbReference type="GO" id="GO:0000472">
    <property type="term" value="P:endonucleolytic cleavage to generate mature 5'-end of SSU-rRNA from (SSU-rRNA, 5.8S rRNA, LSU-rRNA)"/>
    <property type="evidence" value="ECO:0007669"/>
    <property type="project" value="EnsemblFungi"/>
</dbReference>
<feature type="compositionally biased region" description="Polar residues" evidence="4">
    <location>
        <begin position="664"/>
        <end position="676"/>
    </location>
</feature>
<evidence type="ECO:0000256" key="3">
    <source>
        <dbReference type="ARBA" id="ARBA00023242"/>
    </source>
</evidence>
<dbReference type="AlphaFoldDB" id="A0A1E4TQ46"/>
<dbReference type="PANTHER" id="PTHR14150:SF12">
    <property type="entry name" value="U3 SMALL NUCLEOLAR RNA-ASSOCIATED PROTEIN 14 HOMOLOG A"/>
    <property type="match status" value="1"/>
</dbReference>
<dbReference type="GO" id="GO:0000480">
    <property type="term" value="P:endonucleolytic cleavage in 5'-ETS of tricistronic rRNA transcript (SSU-rRNA, 5.8S rRNA, LSU-rRNA)"/>
    <property type="evidence" value="ECO:0007669"/>
    <property type="project" value="EnsemblFungi"/>
</dbReference>
<feature type="compositionally biased region" description="Polar residues" evidence="4">
    <location>
        <begin position="154"/>
        <end position="164"/>
    </location>
</feature>
<feature type="compositionally biased region" description="Acidic residues" evidence="4">
    <location>
        <begin position="71"/>
        <end position="95"/>
    </location>
</feature>
<keyword evidence="3" id="KW-0539">Nucleus</keyword>
<feature type="region of interest" description="Disordered" evidence="4">
    <location>
        <begin position="503"/>
        <end position="529"/>
    </location>
</feature>
<feature type="compositionally biased region" description="Polar residues" evidence="4">
    <location>
        <begin position="632"/>
        <end position="644"/>
    </location>
</feature>
<dbReference type="GO" id="GO:0032040">
    <property type="term" value="C:small-subunit processome"/>
    <property type="evidence" value="ECO:0007669"/>
    <property type="project" value="EnsemblFungi"/>
</dbReference>
<dbReference type="GO" id="GO:0008047">
    <property type="term" value="F:enzyme activator activity"/>
    <property type="evidence" value="ECO:0007669"/>
    <property type="project" value="EnsemblFungi"/>
</dbReference>
<feature type="compositionally biased region" description="Basic and acidic residues" evidence="4">
    <location>
        <begin position="142"/>
        <end position="153"/>
    </location>
</feature>
<evidence type="ECO:0008006" key="7">
    <source>
        <dbReference type="Google" id="ProtNLM"/>
    </source>
</evidence>
<proteinExistence type="predicted"/>
<dbReference type="InterPro" id="IPR006709">
    <property type="entry name" value="SSU_processome_Utp14"/>
</dbReference>
<organism evidence="5 6">
    <name type="scientific">Pachysolen tannophilus NRRL Y-2460</name>
    <dbReference type="NCBI Taxonomy" id="669874"/>
    <lineage>
        <taxon>Eukaryota</taxon>
        <taxon>Fungi</taxon>
        <taxon>Dikarya</taxon>
        <taxon>Ascomycota</taxon>
        <taxon>Saccharomycotina</taxon>
        <taxon>Pichiomycetes</taxon>
        <taxon>Pachysolenaceae</taxon>
        <taxon>Pachysolen</taxon>
    </lineage>
</organism>
<dbReference type="PANTHER" id="PTHR14150">
    <property type="entry name" value="U3 SMALL NUCLEOLAR RNA-ASSOCIATED PROTEIN 14"/>
    <property type="match status" value="1"/>
</dbReference>
<gene>
    <name evidence="5" type="ORF">PACTADRAFT_51622</name>
</gene>
<sequence>MAAKGNKTSRTKSKRRALDAFQLAEKAENRKKQQASDYASDEENDNFNSKKGILNAKKLMGNGHKGKEESGSESEFEDEEIDSDEALGSDDDYDVLDSRFSQTIRDKQKAKKRGEHISEDESDGEQSYDEGELMTLAEIWDLDDKEKAKKSSTQEKGFNKTNNDLVLDDDYGSEKSDSDESSEEEQDDEDEDDDDEDDEDDEEEVEEDDPFSEVSDNDDFQLKTVVDSLKDKSATKREKKRLVNLETEENFYNLPTNGKKLSLADMMAAVNSADSEKAILIDKEDSDNNKPLAVPLAQRIKQRHERKAGYEIQKEEVNKWQDTVKQNRRAEVLRFPMNPPVEHNEVSTFVPSKESVSELENKVNSVLEESALADTQKEATFEEIATAKLSSEELRKRQNELRLMRELMFREERRAKRIKKIKSKSYHKIKKKEILKNKELVEEDGSDDEEHDYKRAKERMSLKYKNRSNWAKSMIKSGMSKDAENREEMEEMLRQGERLKAKIMGRDENEDDEDSYNLSDLEKEKDGDLAEQQILRSKLGKGVMAMDFMKNAHEKERKENQIYLKELREFEANGGIDLEDFEKPANSINLEKSEGRRVYEPSANGKKQAVNKADEEFLKEIKIDESKSLANKLSTGKSNRSNGKLLSDKNEQNINNVDEHKEVSSNPWLTVDSGSKQKSKKIAIVDKNSNKLDKSQNKISKNKKRSATEADNEDTIIDMSETLHFVDAFCDPNDEKETEEDGSKIHMFKQKNLIKEAFAGDDVIKEFEAEKNQVIEDEGDKEVDLTLPGWGDWAGGNEKKKKRKIVKKIDGIIQKDKRKDKNMKNVIINEKVNKKNIKYQANGVPYPFETMEQYERSLRMPIGQEWTTREVHQKLTMPRIVAKHGTVIDPLKAPLT</sequence>
<feature type="region of interest" description="Disordered" evidence="4">
    <location>
        <begin position="592"/>
        <end position="611"/>
    </location>
</feature>
<feature type="compositionally biased region" description="Basic and acidic residues" evidence="4">
    <location>
        <begin position="646"/>
        <end position="663"/>
    </location>
</feature>
<accession>A0A1E4TQ46</accession>
<dbReference type="Pfam" id="PF04615">
    <property type="entry name" value="Utp14"/>
    <property type="match status" value="1"/>
</dbReference>
<evidence type="ECO:0000313" key="6">
    <source>
        <dbReference type="Proteomes" id="UP000094236"/>
    </source>
</evidence>
<dbReference type="GO" id="GO:0000447">
    <property type="term" value="P:endonucleolytic cleavage in ITS1 to separate SSU-rRNA from 5.8S rRNA and LSU-rRNA from tricistronic rRNA transcript (SSU-rRNA, 5.8S rRNA, LSU-rRNA)"/>
    <property type="evidence" value="ECO:0007669"/>
    <property type="project" value="EnsemblFungi"/>
</dbReference>
<dbReference type="Proteomes" id="UP000094236">
    <property type="component" value="Unassembled WGS sequence"/>
</dbReference>
<keyword evidence="2" id="KW-0597">Phosphoprotein</keyword>
<dbReference type="STRING" id="669874.A0A1E4TQ46"/>
<feature type="compositionally biased region" description="Acidic residues" evidence="4">
    <location>
        <begin position="179"/>
        <end position="219"/>
    </location>
</feature>
<dbReference type="EMBL" id="KV454017">
    <property type="protein sequence ID" value="ODV93873.1"/>
    <property type="molecule type" value="Genomic_DNA"/>
</dbReference>
<protein>
    <recommendedName>
        <fullName evidence="7">U3 small nucleolar RNA-associated protein 14</fullName>
    </recommendedName>
</protein>
<reference evidence="6" key="1">
    <citation type="submission" date="2016-05" db="EMBL/GenBank/DDBJ databases">
        <title>Comparative genomics of biotechnologically important yeasts.</title>
        <authorList>
            <consortium name="DOE Joint Genome Institute"/>
            <person name="Riley R."/>
            <person name="Haridas S."/>
            <person name="Wolfe K.H."/>
            <person name="Lopes M.R."/>
            <person name="Hittinger C.T."/>
            <person name="Goker M."/>
            <person name="Salamov A."/>
            <person name="Wisecaver J."/>
            <person name="Long T.M."/>
            <person name="Aerts A.L."/>
            <person name="Barry K."/>
            <person name="Choi C."/>
            <person name="Clum A."/>
            <person name="Coughlan A.Y."/>
            <person name="Deshpande S."/>
            <person name="Douglass A.P."/>
            <person name="Hanson S.J."/>
            <person name="Klenk H.-P."/>
            <person name="Labutti K."/>
            <person name="Lapidus A."/>
            <person name="Lindquist E."/>
            <person name="Lipzen A."/>
            <person name="Meier-Kolthoff J.P."/>
            <person name="Ohm R.A."/>
            <person name="Otillar R.P."/>
            <person name="Pangilinan J."/>
            <person name="Peng Y."/>
            <person name="Rokas A."/>
            <person name="Rosa C.A."/>
            <person name="Scheuner C."/>
            <person name="Sibirny A.A."/>
            <person name="Slot J.C."/>
            <person name="Stielow J.B."/>
            <person name="Sun H."/>
            <person name="Kurtzman C.P."/>
            <person name="Blackwell M."/>
            <person name="Grigoriev I.V."/>
            <person name="Jeffries T.W."/>
        </authorList>
    </citation>
    <scope>NUCLEOTIDE SEQUENCE [LARGE SCALE GENOMIC DNA]</scope>
    <source>
        <strain evidence="6">NRRL Y-2460</strain>
    </source>
</reference>
<name>A0A1E4TQ46_PACTA</name>
<evidence type="ECO:0000313" key="5">
    <source>
        <dbReference type="EMBL" id="ODV93873.1"/>
    </source>
</evidence>
<keyword evidence="6" id="KW-1185">Reference proteome</keyword>
<evidence type="ECO:0000256" key="4">
    <source>
        <dbReference type="SAM" id="MobiDB-lite"/>
    </source>
</evidence>
<comment type="subcellular location">
    <subcellularLocation>
        <location evidence="1">Nucleus</location>
        <location evidence="1">Nucleolus</location>
    </subcellularLocation>
</comment>
<feature type="compositionally biased region" description="Acidic residues" evidence="4">
    <location>
        <begin position="118"/>
        <end position="132"/>
    </location>
</feature>
<feature type="region of interest" description="Disordered" evidence="4">
    <location>
        <begin position="24"/>
        <end position="241"/>
    </location>
</feature>